<name>V8N857_OPHHA</name>
<protein>
    <submittedName>
        <fullName evidence="1">Uncharacterized protein</fullName>
    </submittedName>
</protein>
<sequence>MAFWSLAFQGTHGRKPENVSRRLRCPMELSRDWSCHLSPCTDGSQAVLAGPTELEICYFPLEEAGLNVYPEEVREEYMSCHHVLESRNFVSSLALMVE</sequence>
<dbReference type="EMBL" id="AZIM01007233">
    <property type="protein sequence ID" value="ETE58091.1"/>
    <property type="molecule type" value="Genomic_DNA"/>
</dbReference>
<dbReference type="Proteomes" id="UP000018936">
    <property type="component" value="Unassembled WGS sequence"/>
</dbReference>
<organism evidence="1 2">
    <name type="scientific">Ophiophagus hannah</name>
    <name type="common">King cobra</name>
    <name type="synonym">Naja hannah</name>
    <dbReference type="NCBI Taxonomy" id="8665"/>
    <lineage>
        <taxon>Eukaryota</taxon>
        <taxon>Metazoa</taxon>
        <taxon>Chordata</taxon>
        <taxon>Craniata</taxon>
        <taxon>Vertebrata</taxon>
        <taxon>Euteleostomi</taxon>
        <taxon>Lepidosauria</taxon>
        <taxon>Squamata</taxon>
        <taxon>Bifurcata</taxon>
        <taxon>Unidentata</taxon>
        <taxon>Episquamata</taxon>
        <taxon>Toxicofera</taxon>
        <taxon>Serpentes</taxon>
        <taxon>Colubroidea</taxon>
        <taxon>Elapidae</taxon>
        <taxon>Elapinae</taxon>
        <taxon>Ophiophagus</taxon>
    </lineage>
</organism>
<comment type="caution">
    <text evidence="1">The sequence shown here is derived from an EMBL/GenBank/DDBJ whole genome shotgun (WGS) entry which is preliminary data.</text>
</comment>
<proteinExistence type="predicted"/>
<evidence type="ECO:0000313" key="2">
    <source>
        <dbReference type="Proteomes" id="UP000018936"/>
    </source>
</evidence>
<dbReference type="AlphaFoldDB" id="V8N857"/>
<reference evidence="1 2" key="1">
    <citation type="journal article" date="2013" name="Proc. Natl. Acad. Sci. U.S.A.">
        <title>The king cobra genome reveals dynamic gene evolution and adaptation in the snake venom system.</title>
        <authorList>
            <person name="Vonk F.J."/>
            <person name="Casewell N.R."/>
            <person name="Henkel C.V."/>
            <person name="Heimberg A.M."/>
            <person name="Jansen H.J."/>
            <person name="McCleary R.J."/>
            <person name="Kerkkamp H.M."/>
            <person name="Vos R.A."/>
            <person name="Guerreiro I."/>
            <person name="Calvete J.J."/>
            <person name="Wuster W."/>
            <person name="Woods A.E."/>
            <person name="Logan J.M."/>
            <person name="Harrison R.A."/>
            <person name="Castoe T.A."/>
            <person name="de Koning A.P."/>
            <person name="Pollock D.D."/>
            <person name="Yandell M."/>
            <person name="Calderon D."/>
            <person name="Renjifo C."/>
            <person name="Currier R.B."/>
            <person name="Salgado D."/>
            <person name="Pla D."/>
            <person name="Sanz L."/>
            <person name="Hyder A.S."/>
            <person name="Ribeiro J.M."/>
            <person name="Arntzen J.W."/>
            <person name="van den Thillart G.E."/>
            <person name="Boetzer M."/>
            <person name="Pirovano W."/>
            <person name="Dirks R.P."/>
            <person name="Spaink H.P."/>
            <person name="Duboule D."/>
            <person name="McGlinn E."/>
            <person name="Kini R.M."/>
            <person name="Richardson M.K."/>
        </authorList>
    </citation>
    <scope>NUCLEOTIDE SEQUENCE</scope>
    <source>
        <tissue evidence="1">Blood</tissue>
    </source>
</reference>
<accession>V8N857</accession>
<keyword evidence="2" id="KW-1185">Reference proteome</keyword>
<gene>
    <name evidence="1" type="ORF">L345_16188</name>
</gene>
<evidence type="ECO:0000313" key="1">
    <source>
        <dbReference type="EMBL" id="ETE58091.1"/>
    </source>
</evidence>